<dbReference type="GO" id="GO:0046872">
    <property type="term" value="F:metal ion binding"/>
    <property type="evidence" value="ECO:0007669"/>
    <property type="project" value="UniProtKB-KW"/>
</dbReference>
<evidence type="ECO:0000256" key="7">
    <source>
        <dbReference type="ARBA" id="ARBA00022490"/>
    </source>
</evidence>
<dbReference type="PROSITE" id="PS00844">
    <property type="entry name" value="DALA_DALA_LIGASE_2"/>
    <property type="match status" value="1"/>
</dbReference>
<dbReference type="GO" id="GO:0009252">
    <property type="term" value="P:peptidoglycan biosynthetic process"/>
    <property type="evidence" value="ECO:0007669"/>
    <property type="project" value="UniProtKB-UniRule"/>
</dbReference>
<comment type="pathway">
    <text evidence="4 18">Cell wall biogenesis; peptidoglycan biosynthesis.</text>
</comment>
<protein>
    <recommendedName>
        <fullName evidence="6 18">D-alanine--D-alanine ligase</fullName>
        <ecNumber evidence="6 18">6.3.2.4</ecNumber>
    </recommendedName>
    <alternativeName>
        <fullName evidence="18">D-Ala-D-Ala ligase</fullName>
    </alternativeName>
    <alternativeName>
        <fullName evidence="18">D-alanylalanine synthetase</fullName>
    </alternativeName>
</protein>
<keyword evidence="10 21" id="KW-0547">Nucleotide-binding</keyword>
<evidence type="ECO:0000256" key="14">
    <source>
        <dbReference type="ARBA" id="ARBA00022984"/>
    </source>
</evidence>
<keyword evidence="15 20" id="KW-0464">Manganese</keyword>
<dbReference type="PIRSF" id="PIRSF039102">
    <property type="entry name" value="Ddl/VanB"/>
    <property type="match status" value="1"/>
</dbReference>
<feature type="binding site" evidence="20">
    <location>
        <position position="268"/>
    </location>
    <ligand>
        <name>Mg(2+)</name>
        <dbReference type="ChEBI" id="CHEBI:18420"/>
        <label>1</label>
    </ligand>
</feature>
<evidence type="ECO:0000256" key="11">
    <source>
        <dbReference type="ARBA" id="ARBA00022840"/>
    </source>
</evidence>
<dbReference type="PROSITE" id="PS00843">
    <property type="entry name" value="DALA_DALA_LIGASE_1"/>
    <property type="match status" value="1"/>
</dbReference>
<name>A0A9D2UQS1_ACILW</name>
<dbReference type="GO" id="GO:0005524">
    <property type="term" value="F:ATP binding"/>
    <property type="evidence" value="ECO:0007669"/>
    <property type="project" value="UniProtKB-UniRule"/>
</dbReference>
<evidence type="ECO:0000256" key="13">
    <source>
        <dbReference type="ARBA" id="ARBA00022960"/>
    </source>
</evidence>
<accession>A0A9D2UQS1</accession>
<dbReference type="SUPFAM" id="SSF52440">
    <property type="entry name" value="PreATP-grasp domain"/>
    <property type="match status" value="1"/>
</dbReference>
<keyword evidence="12 20" id="KW-0460">Magnesium</keyword>
<keyword evidence="11 21" id="KW-0067">ATP-binding</keyword>
<feature type="binding site" evidence="20">
    <location>
        <position position="268"/>
    </location>
    <ligand>
        <name>Mg(2+)</name>
        <dbReference type="ChEBI" id="CHEBI:18420"/>
        <label>2</label>
    </ligand>
</feature>
<evidence type="ECO:0000256" key="18">
    <source>
        <dbReference type="HAMAP-Rule" id="MF_00047"/>
    </source>
</evidence>
<dbReference type="NCBIfam" id="TIGR01205">
    <property type="entry name" value="D_ala_D_alaTIGR"/>
    <property type="match status" value="1"/>
</dbReference>
<dbReference type="PROSITE" id="PS50975">
    <property type="entry name" value="ATP_GRASP"/>
    <property type="match status" value="1"/>
</dbReference>
<dbReference type="GO" id="GO:0008360">
    <property type="term" value="P:regulation of cell shape"/>
    <property type="evidence" value="ECO:0007669"/>
    <property type="project" value="UniProtKB-KW"/>
</dbReference>
<dbReference type="Gene3D" id="3.30.470.20">
    <property type="entry name" value="ATP-grasp fold, B domain"/>
    <property type="match status" value="1"/>
</dbReference>
<dbReference type="GO" id="GO:0005829">
    <property type="term" value="C:cytosol"/>
    <property type="evidence" value="ECO:0007669"/>
    <property type="project" value="TreeGrafter"/>
</dbReference>
<keyword evidence="13 18" id="KW-0133">Cell shape</keyword>
<keyword evidence="8 18" id="KW-0436">Ligase</keyword>
<dbReference type="GO" id="GO:0071555">
    <property type="term" value="P:cell wall organization"/>
    <property type="evidence" value="ECO:0007669"/>
    <property type="project" value="UniProtKB-KW"/>
</dbReference>
<evidence type="ECO:0000256" key="9">
    <source>
        <dbReference type="ARBA" id="ARBA00022723"/>
    </source>
</evidence>
<dbReference type="InterPro" id="IPR005905">
    <property type="entry name" value="D_ala_D_ala"/>
</dbReference>
<keyword evidence="7 18" id="KW-0963">Cytoplasm</keyword>
<proteinExistence type="inferred from homology"/>
<comment type="subcellular location">
    <subcellularLocation>
        <location evidence="3 18">Cytoplasm</location>
    </subcellularLocation>
</comment>
<evidence type="ECO:0000256" key="15">
    <source>
        <dbReference type="ARBA" id="ARBA00023211"/>
    </source>
</evidence>
<evidence type="ECO:0000313" key="24">
    <source>
        <dbReference type="Proteomes" id="UP000787156"/>
    </source>
</evidence>
<dbReference type="Proteomes" id="UP000787156">
    <property type="component" value="Unassembled WGS sequence"/>
</dbReference>
<evidence type="ECO:0000313" key="23">
    <source>
        <dbReference type="EMBL" id="HJF27011.1"/>
    </source>
</evidence>
<feature type="active site" evidence="19">
    <location>
        <position position="279"/>
    </location>
</feature>
<evidence type="ECO:0000256" key="8">
    <source>
        <dbReference type="ARBA" id="ARBA00022598"/>
    </source>
</evidence>
<evidence type="ECO:0000256" key="6">
    <source>
        <dbReference type="ARBA" id="ARBA00012216"/>
    </source>
</evidence>
<evidence type="ECO:0000256" key="16">
    <source>
        <dbReference type="ARBA" id="ARBA00023316"/>
    </source>
</evidence>
<comment type="catalytic activity">
    <reaction evidence="17 18">
        <text>2 D-alanine + ATP = D-alanyl-D-alanine + ADP + phosphate + H(+)</text>
        <dbReference type="Rhea" id="RHEA:11224"/>
        <dbReference type="ChEBI" id="CHEBI:15378"/>
        <dbReference type="ChEBI" id="CHEBI:30616"/>
        <dbReference type="ChEBI" id="CHEBI:43474"/>
        <dbReference type="ChEBI" id="CHEBI:57416"/>
        <dbReference type="ChEBI" id="CHEBI:57822"/>
        <dbReference type="ChEBI" id="CHEBI:456216"/>
        <dbReference type="EC" id="6.3.2.4"/>
    </reaction>
</comment>
<dbReference type="InterPro" id="IPR011095">
    <property type="entry name" value="Dala_Dala_lig_C"/>
</dbReference>
<dbReference type="InterPro" id="IPR011761">
    <property type="entry name" value="ATP-grasp"/>
</dbReference>
<feature type="domain" description="ATP-grasp" evidence="22">
    <location>
        <begin position="104"/>
        <end position="301"/>
    </location>
</feature>
<evidence type="ECO:0000256" key="4">
    <source>
        <dbReference type="ARBA" id="ARBA00004752"/>
    </source>
</evidence>
<dbReference type="NCBIfam" id="NF002378">
    <property type="entry name" value="PRK01372.1"/>
    <property type="match status" value="1"/>
</dbReference>
<evidence type="ECO:0000256" key="1">
    <source>
        <dbReference type="ARBA" id="ARBA00001936"/>
    </source>
</evidence>
<dbReference type="EMBL" id="DYWX01000020">
    <property type="protein sequence ID" value="HJF27011.1"/>
    <property type="molecule type" value="Genomic_DNA"/>
</dbReference>
<keyword evidence="16 18" id="KW-0961">Cell wall biogenesis/degradation</keyword>
<comment type="cofactor">
    <cofactor evidence="1">
        <name>Mn(2+)</name>
        <dbReference type="ChEBI" id="CHEBI:29035"/>
    </cofactor>
</comment>
<comment type="similarity">
    <text evidence="5 18">Belongs to the D-alanine--D-alanine ligase family.</text>
</comment>
<evidence type="ECO:0000256" key="5">
    <source>
        <dbReference type="ARBA" id="ARBA00010871"/>
    </source>
</evidence>
<dbReference type="PANTHER" id="PTHR23132">
    <property type="entry name" value="D-ALANINE--D-ALANINE LIGASE"/>
    <property type="match status" value="1"/>
</dbReference>
<sequence length="309" mass="33592">MSNASKFGKVAVLLGGKSAEREVSLDSGTAVFEALVRSGVNAERFDPQERSITELVNYDRAFIVLHGRGGEDGQIQGALEWLNVPYTGTGVQGSAIGMDKVKTKQVWQGSELPTAPYRIVSKDSDPEEIVAALGLPLIIKPVHEGSSIGMSKVEKIEDFSEAIVKATEHDAVVMAEKWIMGREFTIVLLNGQSLPVIRLQPPKDVAFYDYETKYNRNDVEYGIPCGLTEAEEQNLQVLALRAFHAVGASGWGRIDAMQDEQGNFWLLEVNTVPGMTSHSLVPKAAAAVGYSFDELCVAILEQTLTGTAY</sequence>
<feature type="active site" evidence="19">
    <location>
        <position position="146"/>
    </location>
</feature>
<keyword evidence="14 18" id="KW-0573">Peptidoglycan synthesis</keyword>
<dbReference type="FunFam" id="3.30.470.20:FF:000008">
    <property type="entry name" value="D-alanine--D-alanine ligase"/>
    <property type="match status" value="1"/>
</dbReference>
<dbReference type="Gene3D" id="3.30.1490.20">
    <property type="entry name" value="ATP-grasp fold, A domain"/>
    <property type="match status" value="1"/>
</dbReference>
<dbReference type="Pfam" id="PF01820">
    <property type="entry name" value="Dala_Dala_lig_N"/>
    <property type="match status" value="1"/>
</dbReference>
<dbReference type="GO" id="GO:0008716">
    <property type="term" value="F:D-alanine-D-alanine ligase activity"/>
    <property type="evidence" value="ECO:0007669"/>
    <property type="project" value="UniProtKB-UniRule"/>
</dbReference>
<evidence type="ECO:0000256" key="3">
    <source>
        <dbReference type="ARBA" id="ARBA00004496"/>
    </source>
</evidence>
<evidence type="ECO:0000259" key="22">
    <source>
        <dbReference type="PROSITE" id="PS50975"/>
    </source>
</evidence>
<dbReference type="AlphaFoldDB" id="A0A9D2UQS1"/>
<comment type="cofactor">
    <cofactor evidence="20">
        <name>Mg(2+)</name>
        <dbReference type="ChEBI" id="CHEBI:18420"/>
    </cofactor>
    <cofactor evidence="20">
        <name>Mn(2+)</name>
        <dbReference type="ChEBI" id="CHEBI:29035"/>
    </cofactor>
    <text evidence="20">Binds 2 magnesium or manganese ions per subunit.</text>
</comment>
<feature type="binding site" evidence="20">
    <location>
        <position position="270"/>
    </location>
    <ligand>
        <name>Mg(2+)</name>
        <dbReference type="ChEBI" id="CHEBI:18420"/>
        <label>2</label>
    </ligand>
</feature>
<dbReference type="Pfam" id="PF07478">
    <property type="entry name" value="Dala_Dala_lig_C"/>
    <property type="match status" value="1"/>
</dbReference>
<gene>
    <name evidence="18" type="primary">ddl</name>
    <name evidence="23" type="ORF">K8V79_01925</name>
</gene>
<comment type="function">
    <text evidence="2 18">Cell wall formation.</text>
</comment>
<dbReference type="InterPro" id="IPR016185">
    <property type="entry name" value="PreATP-grasp_dom_sf"/>
</dbReference>
<evidence type="ECO:0000256" key="10">
    <source>
        <dbReference type="ARBA" id="ARBA00022741"/>
    </source>
</evidence>
<dbReference type="PANTHER" id="PTHR23132:SF23">
    <property type="entry name" value="D-ALANINE--D-ALANINE LIGASE B"/>
    <property type="match status" value="1"/>
</dbReference>
<dbReference type="InterPro" id="IPR013815">
    <property type="entry name" value="ATP_grasp_subdomain_1"/>
</dbReference>
<feature type="binding site" evidence="20">
    <location>
        <position position="255"/>
    </location>
    <ligand>
        <name>Mg(2+)</name>
        <dbReference type="ChEBI" id="CHEBI:18420"/>
        <label>1</label>
    </ligand>
</feature>
<comment type="caution">
    <text evidence="23">The sequence shown here is derived from an EMBL/GenBank/DDBJ whole genome shotgun (WGS) entry which is preliminary data.</text>
</comment>
<evidence type="ECO:0000256" key="17">
    <source>
        <dbReference type="ARBA" id="ARBA00047614"/>
    </source>
</evidence>
<dbReference type="SUPFAM" id="SSF56059">
    <property type="entry name" value="Glutathione synthetase ATP-binding domain-like"/>
    <property type="match status" value="1"/>
</dbReference>
<evidence type="ECO:0000256" key="20">
    <source>
        <dbReference type="PIRSR" id="PIRSR039102-3"/>
    </source>
</evidence>
<reference evidence="23" key="1">
    <citation type="journal article" date="2021" name="PeerJ">
        <title>Extensive microbial diversity within the chicken gut microbiome revealed by metagenomics and culture.</title>
        <authorList>
            <person name="Gilroy R."/>
            <person name="Ravi A."/>
            <person name="Getino M."/>
            <person name="Pursley I."/>
            <person name="Horton D.L."/>
            <person name="Alikhan N.F."/>
            <person name="Baker D."/>
            <person name="Gharbi K."/>
            <person name="Hall N."/>
            <person name="Watson M."/>
            <person name="Adriaenssens E.M."/>
            <person name="Foster-Nyarko E."/>
            <person name="Jarju S."/>
            <person name="Secka A."/>
            <person name="Antonio M."/>
            <person name="Oren A."/>
            <person name="Chaudhuri R.R."/>
            <person name="La Ragione R."/>
            <person name="Hildebrand F."/>
            <person name="Pallen M.J."/>
        </authorList>
    </citation>
    <scope>NUCLEOTIDE SEQUENCE</scope>
    <source>
        <strain evidence="23">CHK135-1449</strain>
    </source>
</reference>
<dbReference type="HAMAP" id="MF_00047">
    <property type="entry name" value="Dala_Dala_lig"/>
    <property type="match status" value="1"/>
</dbReference>
<reference evidence="23" key="2">
    <citation type="submission" date="2021-09" db="EMBL/GenBank/DDBJ databases">
        <authorList>
            <person name="Gilroy R."/>
        </authorList>
    </citation>
    <scope>NUCLEOTIDE SEQUENCE</scope>
    <source>
        <strain evidence="23">CHK135-1449</strain>
    </source>
</reference>
<evidence type="ECO:0000256" key="21">
    <source>
        <dbReference type="PROSITE-ProRule" id="PRU00409"/>
    </source>
</evidence>
<evidence type="ECO:0000256" key="12">
    <source>
        <dbReference type="ARBA" id="ARBA00022842"/>
    </source>
</evidence>
<evidence type="ECO:0000256" key="2">
    <source>
        <dbReference type="ARBA" id="ARBA00003921"/>
    </source>
</evidence>
<dbReference type="Gene3D" id="3.40.50.20">
    <property type="match status" value="1"/>
</dbReference>
<keyword evidence="9 20" id="KW-0479">Metal-binding</keyword>
<organism evidence="23 24">
    <name type="scientific">Acinetobacter lwoffii</name>
    <dbReference type="NCBI Taxonomy" id="28090"/>
    <lineage>
        <taxon>Bacteria</taxon>
        <taxon>Pseudomonadati</taxon>
        <taxon>Pseudomonadota</taxon>
        <taxon>Gammaproteobacteria</taxon>
        <taxon>Moraxellales</taxon>
        <taxon>Moraxellaceae</taxon>
        <taxon>Acinetobacter</taxon>
    </lineage>
</organism>
<evidence type="ECO:0000256" key="19">
    <source>
        <dbReference type="PIRSR" id="PIRSR039102-1"/>
    </source>
</evidence>
<dbReference type="EC" id="6.3.2.4" evidence="6 18"/>
<feature type="active site" evidence="19">
    <location>
        <position position="20"/>
    </location>
</feature>
<dbReference type="InterPro" id="IPR011127">
    <property type="entry name" value="Dala_Dala_lig_N"/>
</dbReference>
<dbReference type="InterPro" id="IPR000291">
    <property type="entry name" value="D-Ala_lig_Van_CS"/>
</dbReference>